<dbReference type="Proteomes" id="UP000016944">
    <property type="component" value="Chromosome II"/>
</dbReference>
<reference evidence="2 3" key="1">
    <citation type="journal article" date="2013" name="Genome Announc.">
        <title>Complete Genome Sequence of the Sesbania Symbiont and Rice Growth-Promoting Endophyte Rhizobium sp. Strain IRBG74.</title>
        <authorList>
            <person name="Crook M.B."/>
            <person name="Mitra S."/>
            <person name="Ane J.M."/>
            <person name="Sadowsky M.J."/>
            <person name="Gyaneshwar P."/>
        </authorList>
    </citation>
    <scope>NUCLEOTIDE SEQUENCE [LARGE SCALE GENOMIC DNA]</scope>
    <source>
        <strain evidence="2 3">IRBG74</strain>
    </source>
</reference>
<dbReference type="AlphaFoldDB" id="U4Q1E2"/>
<gene>
    <name evidence="2" type="ORF">BN877_II0057</name>
</gene>
<feature type="region of interest" description="Disordered" evidence="1">
    <location>
        <begin position="1"/>
        <end position="26"/>
    </location>
</feature>
<evidence type="ECO:0000313" key="3">
    <source>
        <dbReference type="Proteomes" id="UP000016944"/>
    </source>
</evidence>
<name>U4Q1E2_9HYPH</name>
<protein>
    <submittedName>
        <fullName evidence="2">Uncharacterized protein</fullName>
    </submittedName>
</protein>
<dbReference type="KEGG" id="rir:BN877_II0057"/>
<sequence length="149" mass="16107">MRKQRIGLEHHRRAAPGGRQIGHDGVAKPDIAAGNALVTSDHPERRGLAAARRAEQAAVAPRRYLQAYRMDGGGVAVNLGYGSDVNCGGFAHKHSPATLLSMQEACQSAFSLMQKDIFEGEKHRAGRVPKFTAIVFDAMEKLYAILATN</sequence>
<evidence type="ECO:0000313" key="2">
    <source>
        <dbReference type="EMBL" id="CDI09858.1"/>
    </source>
</evidence>
<feature type="compositionally biased region" description="Basic residues" evidence="1">
    <location>
        <begin position="1"/>
        <end position="14"/>
    </location>
</feature>
<evidence type="ECO:0000256" key="1">
    <source>
        <dbReference type="SAM" id="MobiDB-lite"/>
    </source>
</evidence>
<proteinExistence type="predicted"/>
<organism evidence="2 3">
    <name type="scientific">Agrobacterium pusense</name>
    <dbReference type="NCBI Taxonomy" id="648995"/>
    <lineage>
        <taxon>Bacteria</taxon>
        <taxon>Pseudomonadati</taxon>
        <taxon>Pseudomonadota</taxon>
        <taxon>Alphaproteobacteria</taxon>
        <taxon>Hyphomicrobiales</taxon>
        <taxon>Rhizobiaceae</taxon>
        <taxon>Rhizobium/Agrobacterium group</taxon>
        <taxon>Agrobacterium</taxon>
    </lineage>
</organism>
<dbReference type="EMBL" id="HG518323">
    <property type="protein sequence ID" value="CDI09858.1"/>
    <property type="molecule type" value="Genomic_DNA"/>
</dbReference>
<accession>U4Q1E2</accession>
<dbReference type="HOGENOM" id="CLU_1748203_0_0_5"/>
<dbReference type="AntiFam" id="ANF00095">
    <property type="entry name" value="Shadow ORF (opposite ABC transporters)"/>
</dbReference>